<comment type="caution">
    <text evidence="2">The sequence shown here is derived from an EMBL/GenBank/DDBJ whole genome shotgun (WGS) entry which is preliminary data.</text>
</comment>
<sequence length="98" mass="10477">MAILLRQCDNNTLIVGRQRIVVPNAYVVDVFPAIHQQLLASNPPVAPALANEVRRHAAEQGYIFVGPVAVDLHPALSDMTVGFRIHSRVSPAGGCPSA</sequence>
<feature type="domain" description="FhaA N-terminal" evidence="1">
    <location>
        <begin position="4"/>
        <end position="75"/>
    </location>
</feature>
<organism evidence="2 3">
    <name type="scientific">Streptomyces doebereineriae</name>
    <dbReference type="NCBI Taxonomy" id="3075528"/>
    <lineage>
        <taxon>Bacteria</taxon>
        <taxon>Bacillati</taxon>
        <taxon>Actinomycetota</taxon>
        <taxon>Actinomycetes</taxon>
        <taxon>Kitasatosporales</taxon>
        <taxon>Streptomycetaceae</taxon>
        <taxon>Streptomyces</taxon>
    </lineage>
</organism>
<protein>
    <submittedName>
        <fullName evidence="2">DUF3662 domain-containing protein</fullName>
    </submittedName>
</protein>
<dbReference type="RefSeq" id="WP_311712233.1">
    <property type="nucleotide sequence ID" value="NZ_JAVREZ010000001.1"/>
</dbReference>
<dbReference type="Gene3D" id="3.30.2320.60">
    <property type="entry name" value="FhaA, phosphopeptide-binding domain (DUF3662)"/>
    <property type="match status" value="1"/>
</dbReference>
<keyword evidence="3" id="KW-1185">Reference proteome</keyword>
<dbReference type="EMBL" id="JAVREZ010000001">
    <property type="protein sequence ID" value="MDT0478809.1"/>
    <property type="molecule type" value="Genomic_DNA"/>
</dbReference>
<dbReference type="Proteomes" id="UP001183824">
    <property type="component" value="Unassembled WGS sequence"/>
</dbReference>
<evidence type="ECO:0000313" key="2">
    <source>
        <dbReference type="EMBL" id="MDT0478809.1"/>
    </source>
</evidence>
<name>A0ABU2V0P3_9ACTN</name>
<evidence type="ECO:0000313" key="3">
    <source>
        <dbReference type="Proteomes" id="UP001183824"/>
    </source>
</evidence>
<dbReference type="InterPro" id="IPR022128">
    <property type="entry name" value="FhaA_N"/>
</dbReference>
<dbReference type="Pfam" id="PF12401">
    <property type="entry name" value="FhaA_N"/>
    <property type="match status" value="1"/>
</dbReference>
<proteinExistence type="predicted"/>
<accession>A0ABU2V0P3</accession>
<evidence type="ECO:0000259" key="1">
    <source>
        <dbReference type="Pfam" id="PF12401"/>
    </source>
</evidence>
<dbReference type="InterPro" id="IPR042287">
    <property type="entry name" value="FhaA_N_sf"/>
</dbReference>
<gene>
    <name evidence="2" type="ORF">RNB18_01160</name>
</gene>
<reference evidence="3" key="1">
    <citation type="submission" date="2023-07" db="EMBL/GenBank/DDBJ databases">
        <title>30 novel species of actinomycetes from the DSMZ collection.</title>
        <authorList>
            <person name="Nouioui I."/>
        </authorList>
    </citation>
    <scope>NUCLEOTIDE SEQUENCE [LARGE SCALE GENOMIC DNA]</scope>
    <source>
        <strain evidence="3">DSM 41640</strain>
    </source>
</reference>